<evidence type="ECO:0000313" key="2">
    <source>
        <dbReference type="EMBL" id="RNL39101.1"/>
    </source>
</evidence>
<dbReference type="EMBL" id="QICD01000034">
    <property type="protein sequence ID" value="RNL39101.1"/>
    <property type="molecule type" value="Genomic_DNA"/>
</dbReference>
<keyword evidence="3" id="KW-1185">Reference proteome</keyword>
<gene>
    <name evidence="2" type="ORF">DMP08_11255</name>
</gene>
<keyword evidence="1" id="KW-1133">Transmembrane helix</keyword>
<evidence type="ECO:0000313" key="3">
    <source>
        <dbReference type="Proteomes" id="UP000278632"/>
    </source>
</evidence>
<proteinExistence type="predicted"/>
<accession>A0A3N0AW43</accession>
<protein>
    <recommendedName>
        <fullName evidence="4">Zn-finger containing protein</fullName>
    </recommendedName>
</protein>
<feature type="transmembrane region" description="Helical" evidence="1">
    <location>
        <begin position="20"/>
        <end position="41"/>
    </location>
</feature>
<comment type="caution">
    <text evidence="2">The sequence shown here is derived from an EMBL/GenBank/DDBJ whole genome shotgun (WGS) entry which is preliminary data.</text>
</comment>
<name>A0A3N0AW43_9ACTN</name>
<sequence length="138" mass="15684">MKDFFQRMALKTAQWMQGRYGLDGLSNGLMALGIISMLLSVLPYLEAFSWVALTSMALALFRTCSKNFAQRRKENAVYERIMAKPKRAYALAKKKWVNRKTTLYFTCKNCGQALSVPRGKGTLRVVCPKCKTEITKKS</sequence>
<dbReference type="AlphaFoldDB" id="A0A3N0AW43"/>
<evidence type="ECO:0000256" key="1">
    <source>
        <dbReference type="SAM" id="Phobius"/>
    </source>
</evidence>
<keyword evidence="1" id="KW-0812">Transmembrane</keyword>
<evidence type="ECO:0008006" key="4">
    <source>
        <dbReference type="Google" id="ProtNLM"/>
    </source>
</evidence>
<dbReference type="OrthoDB" id="3174166at2"/>
<reference evidence="3" key="1">
    <citation type="submission" date="2018-05" db="EMBL/GenBank/DDBJ databases">
        <title>Genome Sequencing of selected type strains of the family Eggerthellaceae.</title>
        <authorList>
            <person name="Danylec N."/>
            <person name="Stoll D.A."/>
            <person name="Doetsch A."/>
            <person name="Huch M."/>
        </authorList>
    </citation>
    <scope>NUCLEOTIDE SEQUENCE [LARGE SCALE GENOMIC DNA]</scope>
    <source>
        <strain evidence="3">DSM 16106</strain>
    </source>
</reference>
<dbReference type="Proteomes" id="UP000278632">
    <property type="component" value="Unassembled WGS sequence"/>
</dbReference>
<feature type="transmembrane region" description="Helical" evidence="1">
    <location>
        <begin position="47"/>
        <end position="64"/>
    </location>
</feature>
<organism evidence="2 3">
    <name type="scientific">Paraeggerthella hongkongensis</name>
    <dbReference type="NCBI Taxonomy" id="230658"/>
    <lineage>
        <taxon>Bacteria</taxon>
        <taxon>Bacillati</taxon>
        <taxon>Actinomycetota</taxon>
        <taxon>Coriobacteriia</taxon>
        <taxon>Eggerthellales</taxon>
        <taxon>Eggerthellaceae</taxon>
        <taxon>Paraeggerthella</taxon>
    </lineage>
</organism>
<keyword evidence="1" id="KW-0472">Membrane</keyword>